<protein>
    <submittedName>
        <fullName evidence="1">Uncharacterized protein</fullName>
    </submittedName>
</protein>
<dbReference type="InParanoid" id="A0A0D0CV03"/>
<dbReference type="AlphaFoldDB" id="A0A0D0CV03"/>
<proteinExistence type="predicted"/>
<dbReference type="Proteomes" id="UP000054538">
    <property type="component" value="Unassembled WGS sequence"/>
</dbReference>
<gene>
    <name evidence="1" type="ORF">PAXRUDRAFT_161651</name>
</gene>
<keyword evidence="2" id="KW-1185">Reference proteome</keyword>
<sequence length="457" mass="50703">SPAMVLIRCYCQTHECNGALVEKHVFNNHQRADLWGKTKTSQARFQRAGPRILLPSAQQPHPAPVSQGFPTPLHEPTPLISPDIEFLDPPRTSNCAIEQEMLDHGTLTGEDLDIMTFGSDLPNLGPSFHSLEALMNAVDHFTEYNAATSAGARPLTAYQAHQLPPDPKRRALERQLEHLMDDVRRELEADNADGDPLNSDDVDLDVDGDFPDDADDEVNPCNLGDNEDTPDPFLCEDTLTTQDRDLSEQPPHLIVIYALASWLHLQFHLPRVACNALLAIFAFILVSISPTISTPFVTLQSSNRVLGLDRPVHILPVCPSCRDVFPLAGSPYSHDSRMSCNIDIFLPSQTRRGNQRALKAPIVSYPYLPLSEQITSLLKIPGLEAVLDAWRGYARHPGEYIDIFDGAVCRTRLKGPDGKLFFSNNEDEKQGPNGELHLGVNLGVDWCVYTLAFELIL</sequence>
<evidence type="ECO:0000313" key="2">
    <source>
        <dbReference type="Proteomes" id="UP000054538"/>
    </source>
</evidence>
<evidence type="ECO:0000313" key="1">
    <source>
        <dbReference type="EMBL" id="KIK79293.1"/>
    </source>
</evidence>
<name>A0A0D0CV03_9AGAM</name>
<accession>A0A0D0CV03</accession>
<feature type="non-terminal residue" evidence="1">
    <location>
        <position position="1"/>
    </location>
</feature>
<reference evidence="1 2" key="1">
    <citation type="submission" date="2014-04" db="EMBL/GenBank/DDBJ databases">
        <authorList>
            <consortium name="DOE Joint Genome Institute"/>
            <person name="Kuo A."/>
            <person name="Kohler A."/>
            <person name="Jargeat P."/>
            <person name="Nagy L.G."/>
            <person name="Floudas D."/>
            <person name="Copeland A."/>
            <person name="Barry K.W."/>
            <person name="Cichocki N."/>
            <person name="Veneault-Fourrey C."/>
            <person name="LaButti K."/>
            <person name="Lindquist E.A."/>
            <person name="Lipzen A."/>
            <person name="Lundell T."/>
            <person name="Morin E."/>
            <person name="Murat C."/>
            <person name="Sun H."/>
            <person name="Tunlid A."/>
            <person name="Henrissat B."/>
            <person name="Grigoriev I.V."/>
            <person name="Hibbett D.S."/>
            <person name="Martin F."/>
            <person name="Nordberg H.P."/>
            <person name="Cantor M.N."/>
            <person name="Hua S.X."/>
        </authorList>
    </citation>
    <scope>NUCLEOTIDE SEQUENCE [LARGE SCALE GENOMIC DNA]</scope>
    <source>
        <strain evidence="1 2">Ve08.2h10</strain>
    </source>
</reference>
<dbReference type="OrthoDB" id="3239894at2759"/>
<organism evidence="1 2">
    <name type="scientific">Paxillus rubicundulus Ve08.2h10</name>
    <dbReference type="NCBI Taxonomy" id="930991"/>
    <lineage>
        <taxon>Eukaryota</taxon>
        <taxon>Fungi</taxon>
        <taxon>Dikarya</taxon>
        <taxon>Basidiomycota</taxon>
        <taxon>Agaricomycotina</taxon>
        <taxon>Agaricomycetes</taxon>
        <taxon>Agaricomycetidae</taxon>
        <taxon>Boletales</taxon>
        <taxon>Paxilineae</taxon>
        <taxon>Paxillaceae</taxon>
        <taxon>Paxillus</taxon>
    </lineage>
</organism>
<reference evidence="2" key="2">
    <citation type="submission" date="2015-01" db="EMBL/GenBank/DDBJ databases">
        <title>Evolutionary Origins and Diversification of the Mycorrhizal Mutualists.</title>
        <authorList>
            <consortium name="DOE Joint Genome Institute"/>
            <consortium name="Mycorrhizal Genomics Consortium"/>
            <person name="Kohler A."/>
            <person name="Kuo A."/>
            <person name="Nagy L.G."/>
            <person name="Floudas D."/>
            <person name="Copeland A."/>
            <person name="Barry K.W."/>
            <person name="Cichocki N."/>
            <person name="Veneault-Fourrey C."/>
            <person name="LaButti K."/>
            <person name="Lindquist E.A."/>
            <person name="Lipzen A."/>
            <person name="Lundell T."/>
            <person name="Morin E."/>
            <person name="Murat C."/>
            <person name="Riley R."/>
            <person name="Ohm R."/>
            <person name="Sun H."/>
            <person name="Tunlid A."/>
            <person name="Henrissat B."/>
            <person name="Grigoriev I.V."/>
            <person name="Hibbett D.S."/>
            <person name="Martin F."/>
        </authorList>
    </citation>
    <scope>NUCLEOTIDE SEQUENCE [LARGE SCALE GENOMIC DNA]</scope>
    <source>
        <strain evidence="2">Ve08.2h10</strain>
    </source>
</reference>
<dbReference type="HOGENOM" id="CLU_050567_0_0_1"/>
<dbReference type="EMBL" id="KN826320">
    <property type="protein sequence ID" value="KIK79293.1"/>
    <property type="molecule type" value="Genomic_DNA"/>
</dbReference>